<keyword evidence="7" id="KW-1185">Reference proteome</keyword>
<dbReference type="GO" id="GO:0000160">
    <property type="term" value="P:phosphorelay signal transduction system"/>
    <property type="evidence" value="ECO:0007669"/>
    <property type="project" value="InterPro"/>
</dbReference>
<dbReference type="PROSITE" id="PS50043">
    <property type="entry name" value="HTH_LUXR_2"/>
    <property type="match status" value="1"/>
</dbReference>
<dbReference type="SUPFAM" id="SSF52172">
    <property type="entry name" value="CheY-like"/>
    <property type="match status" value="1"/>
</dbReference>
<dbReference type="InterPro" id="IPR058245">
    <property type="entry name" value="NreC/VraR/RcsB-like_REC"/>
</dbReference>
<evidence type="ECO:0000256" key="2">
    <source>
        <dbReference type="ARBA" id="ARBA00023125"/>
    </source>
</evidence>
<dbReference type="SMART" id="SM00421">
    <property type="entry name" value="HTH_LUXR"/>
    <property type="match status" value="1"/>
</dbReference>
<dbReference type="STRING" id="1480694.DC28_12225"/>
<protein>
    <submittedName>
        <fullName evidence="6">LuxR family transcriptional regulator</fullName>
    </submittedName>
</protein>
<feature type="domain" description="HTH luxR-type" evidence="4">
    <location>
        <begin position="158"/>
        <end position="223"/>
    </location>
</feature>
<dbReference type="CDD" id="cd17535">
    <property type="entry name" value="REC_NarL-like"/>
    <property type="match status" value="1"/>
</dbReference>
<dbReference type="eggNOG" id="COG2197">
    <property type="taxonomic scope" value="Bacteria"/>
</dbReference>
<dbReference type="InterPro" id="IPR011006">
    <property type="entry name" value="CheY-like_superfamily"/>
</dbReference>
<dbReference type="RefSeq" id="WP_037548913.1">
    <property type="nucleotide sequence ID" value="NZ_JNUP01000067.1"/>
</dbReference>
<evidence type="ECO:0000256" key="1">
    <source>
        <dbReference type="ARBA" id="ARBA00022553"/>
    </source>
</evidence>
<feature type="domain" description="Response regulatory" evidence="5">
    <location>
        <begin position="9"/>
        <end position="126"/>
    </location>
</feature>
<dbReference type="InterPro" id="IPR039420">
    <property type="entry name" value="WalR-like"/>
</dbReference>
<dbReference type="AlphaFoldDB" id="A0A098QUF5"/>
<dbReference type="EMBL" id="JNUP01000067">
    <property type="protein sequence ID" value="KGE71216.1"/>
    <property type="molecule type" value="Genomic_DNA"/>
</dbReference>
<feature type="modified residue" description="4-aspartylphosphate" evidence="3">
    <location>
        <position position="61"/>
    </location>
</feature>
<gene>
    <name evidence="6" type="ORF">DC28_12225</name>
</gene>
<organism evidence="6 7">
    <name type="scientific">Spirochaeta lutea</name>
    <dbReference type="NCBI Taxonomy" id="1480694"/>
    <lineage>
        <taxon>Bacteria</taxon>
        <taxon>Pseudomonadati</taxon>
        <taxon>Spirochaetota</taxon>
        <taxon>Spirochaetia</taxon>
        <taxon>Spirochaetales</taxon>
        <taxon>Spirochaetaceae</taxon>
        <taxon>Spirochaeta</taxon>
    </lineage>
</organism>
<dbReference type="GO" id="GO:0003677">
    <property type="term" value="F:DNA binding"/>
    <property type="evidence" value="ECO:0007669"/>
    <property type="project" value="UniProtKB-KW"/>
</dbReference>
<dbReference type="PANTHER" id="PTHR43214">
    <property type="entry name" value="TWO-COMPONENT RESPONSE REGULATOR"/>
    <property type="match status" value="1"/>
</dbReference>
<dbReference type="InterPro" id="IPR000792">
    <property type="entry name" value="Tscrpt_reg_LuxR_C"/>
</dbReference>
<dbReference type="CDD" id="cd06170">
    <property type="entry name" value="LuxR_C_like"/>
    <property type="match status" value="1"/>
</dbReference>
<proteinExistence type="predicted"/>
<reference evidence="6 7" key="1">
    <citation type="submission" date="2014-05" db="EMBL/GenBank/DDBJ databases">
        <title>De novo Genome Sequence of Spirocheata sp.</title>
        <authorList>
            <person name="Shivani Y."/>
            <person name="Subhash Y."/>
            <person name="Tushar L."/>
            <person name="Sasikala C."/>
            <person name="Ramana C.V."/>
        </authorList>
    </citation>
    <scope>NUCLEOTIDE SEQUENCE [LARGE SCALE GENOMIC DNA]</scope>
    <source>
        <strain evidence="6 7">JC230</strain>
    </source>
</reference>
<dbReference type="SMART" id="SM00448">
    <property type="entry name" value="REC"/>
    <property type="match status" value="1"/>
</dbReference>
<dbReference type="GO" id="GO:0006355">
    <property type="term" value="P:regulation of DNA-templated transcription"/>
    <property type="evidence" value="ECO:0007669"/>
    <property type="project" value="InterPro"/>
</dbReference>
<keyword evidence="2" id="KW-0238">DNA-binding</keyword>
<evidence type="ECO:0000313" key="7">
    <source>
        <dbReference type="Proteomes" id="UP000029692"/>
    </source>
</evidence>
<accession>A0A098QUF5</accession>
<evidence type="ECO:0000259" key="5">
    <source>
        <dbReference type="PROSITE" id="PS50110"/>
    </source>
</evidence>
<dbReference type="PRINTS" id="PR00038">
    <property type="entry name" value="HTHLUXR"/>
</dbReference>
<dbReference type="Gene3D" id="3.40.50.2300">
    <property type="match status" value="1"/>
</dbReference>
<keyword evidence="1 3" id="KW-0597">Phosphoprotein</keyword>
<dbReference type="OrthoDB" id="9779069at2"/>
<evidence type="ECO:0000256" key="3">
    <source>
        <dbReference type="PROSITE-ProRule" id="PRU00169"/>
    </source>
</evidence>
<dbReference type="Proteomes" id="UP000029692">
    <property type="component" value="Unassembled WGS sequence"/>
</dbReference>
<dbReference type="Pfam" id="PF00072">
    <property type="entry name" value="Response_reg"/>
    <property type="match status" value="1"/>
</dbReference>
<dbReference type="Pfam" id="PF00196">
    <property type="entry name" value="GerE"/>
    <property type="match status" value="1"/>
</dbReference>
<dbReference type="PANTHER" id="PTHR43214:SF43">
    <property type="entry name" value="TWO-COMPONENT RESPONSE REGULATOR"/>
    <property type="match status" value="1"/>
</dbReference>
<evidence type="ECO:0000259" key="4">
    <source>
        <dbReference type="PROSITE" id="PS50043"/>
    </source>
</evidence>
<dbReference type="PROSITE" id="PS50110">
    <property type="entry name" value="RESPONSE_REGULATORY"/>
    <property type="match status" value="1"/>
</dbReference>
<comment type="caution">
    <text evidence="6">The sequence shown here is derived from an EMBL/GenBank/DDBJ whole genome shotgun (WGS) entry which is preliminary data.</text>
</comment>
<sequence>MSSSEPKSSILIVDDQHLFAESLKTFITNYAEDLEVVGIAGNGKEALTMALELKPQIVLMDVHMPVMNGVEATKALLRKHQDMRVIMLSTYDQDEYVSQALRHGASGYLLKDISPTELIASIRALRSGVMQISPQIATKLIQGLHDDTRPTMQKIAERFEWFDSLTKREREIFALIATGYDNEQIAEKLCIAEQTVRNHVSIIYSKLEVQDRFQIIQLANKIQYHEDGL</sequence>
<name>A0A098QUF5_9SPIO</name>
<dbReference type="InterPro" id="IPR001789">
    <property type="entry name" value="Sig_transdc_resp-reg_receiver"/>
</dbReference>
<evidence type="ECO:0000313" key="6">
    <source>
        <dbReference type="EMBL" id="KGE71216.1"/>
    </source>
</evidence>